<feature type="compositionally biased region" description="Low complexity" evidence="1">
    <location>
        <begin position="150"/>
        <end position="162"/>
    </location>
</feature>
<proteinExistence type="predicted"/>
<dbReference type="EMBL" id="CADCTV010000867">
    <property type="protein sequence ID" value="CAA9366542.1"/>
    <property type="molecule type" value="Genomic_DNA"/>
</dbReference>
<feature type="compositionally biased region" description="Gly residues" evidence="1">
    <location>
        <begin position="89"/>
        <end position="104"/>
    </location>
</feature>
<feature type="compositionally biased region" description="Low complexity" evidence="1">
    <location>
        <begin position="24"/>
        <end position="51"/>
    </location>
</feature>
<evidence type="ECO:0000256" key="1">
    <source>
        <dbReference type="SAM" id="MobiDB-lite"/>
    </source>
</evidence>
<evidence type="ECO:0000313" key="2">
    <source>
        <dbReference type="EMBL" id="CAA9366542.1"/>
    </source>
</evidence>
<accession>A0A6J4MWN9</accession>
<sequence>DDGSGDGGRGRVDAPRGGGEQRPAALGGSRRRAAGGAASRVSAVLVGVALADSRAGRGRLPRGRARPARLQPFRKTAARGGLPHRAADGGRGGAGAAPGSGQGARGRTRLGRGDRLVDGNAGARARGPPGDPERAAPPGVRPRADDARPDAAVVVRGGVSAAHPSRGRVPPGRLRAPRAHLSGRGGAARGVHRPGHPAVPRGRGSPGRHQGHAGLLPRGGSPLVAPLPPGRASHAGDLGRPRPCAVRAADARAGEVGARHPRGAPSGGEPLGDGGVPGPGERAAPRVPSRGGGSACV</sequence>
<dbReference type="AlphaFoldDB" id="A0A6J4MWN9"/>
<feature type="compositionally biased region" description="Gly residues" evidence="1">
    <location>
        <begin position="265"/>
        <end position="278"/>
    </location>
</feature>
<organism evidence="2">
    <name type="scientific">uncultured Gemmatimonadota bacterium</name>
    <dbReference type="NCBI Taxonomy" id="203437"/>
    <lineage>
        <taxon>Bacteria</taxon>
        <taxon>Pseudomonadati</taxon>
        <taxon>Gemmatimonadota</taxon>
        <taxon>environmental samples</taxon>
    </lineage>
</organism>
<feature type="non-terminal residue" evidence="2">
    <location>
        <position position="1"/>
    </location>
</feature>
<feature type="region of interest" description="Disordered" evidence="1">
    <location>
        <begin position="1"/>
        <end position="297"/>
    </location>
</feature>
<feature type="compositionally biased region" description="Low complexity" evidence="1">
    <location>
        <begin position="119"/>
        <end position="128"/>
    </location>
</feature>
<dbReference type="EC" id="3.3.2.9" evidence="2"/>
<dbReference type="GO" id="GO:0033961">
    <property type="term" value="F:cis-stilbene-oxide hydrolase activity"/>
    <property type="evidence" value="ECO:0007669"/>
    <property type="project" value="UniProtKB-EC"/>
</dbReference>
<protein>
    <submittedName>
        <fullName evidence="2">Epoxide hydrolase</fullName>
        <ecNumber evidence="2">3.3.2.9</ecNumber>
    </submittedName>
</protein>
<feature type="compositionally biased region" description="Basic residues" evidence="1">
    <location>
        <begin position="56"/>
        <end position="67"/>
    </location>
</feature>
<feature type="non-terminal residue" evidence="2">
    <location>
        <position position="297"/>
    </location>
</feature>
<reference evidence="2" key="1">
    <citation type="submission" date="2020-02" db="EMBL/GenBank/DDBJ databases">
        <authorList>
            <person name="Meier V. D."/>
        </authorList>
    </citation>
    <scope>NUCLEOTIDE SEQUENCE</scope>
    <source>
        <strain evidence="2">AVDCRST_MAG89</strain>
    </source>
</reference>
<gene>
    <name evidence="2" type="ORF">AVDCRST_MAG89-4144</name>
</gene>
<keyword evidence="2" id="KW-0378">Hydrolase</keyword>
<name>A0A6J4MWN9_9BACT</name>